<keyword evidence="2 6" id="KW-0805">Transcription regulation</keyword>
<feature type="domain" description="RNA polymerase sigma-70" evidence="7">
    <location>
        <begin position="301"/>
        <end position="327"/>
    </location>
</feature>
<dbReference type="InterPro" id="IPR007624">
    <property type="entry name" value="RNA_pol_sigma70_r3"/>
</dbReference>
<dbReference type="SUPFAM" id="SSF88659">
    <property type="entry name" value="Sigma3 and sigma4 domains of RNA polymerase sigma factors"/>
    <property type="match status" value="2"/>
</dbReference>
<dbReference type="Pfam" id="PF04539">
    <property type="entry name" value="Sigma70_r3"/>
    <property type="match status" value="1"/>
</dbReference>
<dbReference type="InterPro" id="IPR000943">
    <property type="entry name" value="RNA_pol_sigma70"/>
</dbReference>
<keyword evidence="1 6" id="KW-0963">Cytoplasm</keyword>
<dbReference type="Proteomes" id="UP000664277">
    <property type="component" value="Unassembled WGS sequence"/>
</dbReference>
<dbReference type="InterPro" id="IPR036388">
    <property type="entry name" value="WH-like_DNA-bd_sf"/>
</dbReference>
<dbReference type="InterPro" id="IPR007627">
    <property type="entry name" value="RNA_pol_sigma70_r2"/>
</dbReference>
<dbReference type="CDD" id="cd06171">
    <property type="entry name" value="Sigma70_r4"/>
    <property type="match status" value="1"/>
</dbReference>
<dbReference type="PROSITE" id="PS00716">
    <property type="entry name" value="SIGMA70_2"/>
    <property type="match status" value="1"/>
</dbReference>
<evidence type="ECO:0000313" key="9">
    <source>
        <dbReference type="Proteomes" id="UP000664277"/>
    </source>
</evidence>
<dbReference type="InterPro" id="IPR014284">
    <property type="entry name" value="RNA_pol_sigma-70_dom"/>
</dbReference>
<dbReference type="Gene3D" id="1.10.601.10">
    <property type="entry name" value="RNA Polymerase Primary Sigma Factor"/>
    <property type="match status" value="2"/>
</dbReference>
<dbReference type="Gene3D" id="1.10.10.10">
    <property type="entry name" value="Winged helix-like DNA-binding domain superfamily/Winged helix DNA-binding domain"/>
    <property type="match status" value="2"/>
</dbReference>
<feature type="region of interest" description="Sigma-70 factor domain-2" evidence="6">
    <location>
        <begin position="108"/>
        <end position="178"/>
    </location>
</feature>
<reference evidence="8" key="1">
    <citation type="submission" date="2021-02" db="EMBL/GenBank/DDBJ databases">
        <title>Genome-Resolved Metagenomics of a Microbial Community Performing Photosynthetic Biological Nutrient Removal.</title>
        <authorList>
            <person name="Mcdaniel E.A."/>
        </authorList>
    </citation>
    <scope>NUCLEOTIDE SEQUENCE</scope>
    <source>
        <strain evidence="8">UWPOB_OBS1</strain>
    </source>
</reference>
<comment type="similarity">
    <text evidence="6">Belongs to the sigma-70 factor family. RpoD/SigA subfamily.</text>
</comment>
<evidence type="ECO:0000256" key="2">
    <source>
        <dbReference type="ARBA" id="ARBA00023015"/>
    </source>
</evidence>
<feature type="DNA-binding region" description="H-T-H motif" evidence="6">
    <location>
        <begin position="302"/>
        <end position="321"/>
    </location>
</feature>
<dbReference type="Pfam" id="PF00140">
    <property type="entry name" value="Sigma70_r1_2"/>
    <property type="match status" value="1"/>
</dbReference>
<dbReference type="EMBL" id="JAFLCK010000005">
    <property type="protein sequence ID" value="MBN8659789.1"/>
    <property type="molecule type" value="Genomic_DNA"/>
</dbReference>
<dbReference type="InterPro" id="IPR012760">
    <property type="entry name" value="RNA_pol_sigma_RpoD_C"/>
</dbReference>
<evidence type="ECO:0000256" key="6">
    <source>
        <dbReference type="HAMAP-Rule" id="MF_00963"/>
    </source>
</evidence>
<dbReference type="AlphaFoldDB" id="A0A8J7P711"/>
<organism evidence="8 9">
    <name type="scientific">Candidatus Obscuribacter phosphatis</name>
    <dbReference type="NCBI Taxonomy" id="1906157"/>
    <lineage>
        <taxon>Bacteria</taxon>
        <taxon>Bacillati</taxon>
        <taxon>Candidatus Melainabacteria</taxon>
        <taxon>Candidatus Obscuribacterales</taxon>
        <taxon>Candidatus Obscuribacteraceae</taxon>
        <taxon>Candidatus Obscuribacter</taxon>
    </lineage>
</organism>
<dbReference type="InterPro" id="IPR013324">
    <property type="entry name" value="RNA_pol_sigma_r3/r4-like"/>
</dbReference>
<dbReference type="InterPro" id="IPR050239">
    <property type="entry name" value="Sigma-70_RNA_pol_init_factors"/>
</dbReference>
<dbReference type="PANTHER" id="PTHR30603:SF60">
    <property type="entry name" value="RNA POLYMERASE SIGMA FACTOR RPOD"/>
    <property type="match status" value="1"/>
</dbReference>
<feature type="short sequence motif" description="Interaction with polymerase core subunit RpoC" evidence="6">
    <location>
        <begin position="132"/>
        <end position="135"/>
    </location>
</feature>
<dbReference type="PRINTS" id="PR00046">
    <property type="entry name" value="SIGMA70FCT"/>
</dbReference>
<dbReference type="GO" id="GO:0016987">
    <property type="term" value="F:sigma factor activity"/>
    <property type="evidence" value="ECO:0007669"/>
    <property type="project" value="UniProtKB-UniRule"/>
</dbReference>
<accession>A0A8J7P711</accession>
<keyword evidence="3 6" id="KW-0731">Sigma factor</keyword>
<keyword evidence="5 6" id="KW-0804">Transcription</keyword>
<comment type="caution">
    <text evidence="8">The sequence shown here is derived from an EMBL/GenBank/DDBJ whole genome shotgun (WGS) entry which is preliminary data.</text>
</comment>
<dbReference type="HAMAP" id="MF_00963">
    <property type="entry name" value="Sigma70_RpoD_SigA"/>
    <property type="match status" value="1"/>
</dbReference>
<feature type="region of interest" description="Sigma-70 factor domain-3" evidence="6">
    <location>
        <begin position="187"/>
        <end position="263"/>
    </location>
</feature>
<sequence>MAKSKSPDTDRIISPILIEDENLAKRNELEELDLIDDSDQFTILDDEDDSIDDDDEPVELPSTREIATEDSVRLYLREIGRIQLLKPDEEIELARKILQGDMMAKRKLVQANLRLVVSIAKKYIGRGLSFLDLIQEGNLGLIRASEKFDHERGYKFSTYATWWIRQAITRALADKSRTIRVPVHMVETINKLKKVTRQLAQELNRKPTEQELAKAMDVSIVKLHEIIKAAKEPISLETPIGKEEDSRLGDFIEDAETDRPETTVTHELLRQDLAKMLNELTPRERDVLRLRFGLDDGRQRTLEEVGQLFAVTRERVRQIEFKALRKLRQPGRSSRLREYL</sequence>
<dbReference type="PANTHER" id="PTHR30603">
    <property type="entry name" value="RNA POLYMERASE SIGMA FACTOR RPO"/>
    <property type="match status" value="1"/>
</dbReference>
<dbReference type="GO" id="GO:0005737">
    <property type="term" value="C:cytoplasm"/>
    <property type="evidence" value="ECO:0007669"/>
    <property type="project" value="UniProtKB-SubCell"/>
</dbReference>
<dbReference type="SUPFAM" id="SSF88946">
    <property type="entry name" value="Sigma2 domain of RNA polymerase sigma factors"/>
    <property type="match status" value="1"/>
</dbReference>
<dbReference type="FunFam" id="1.10.601.10:FF:000001">
    <property type="entry name" value="RNA polymerase sigma factor SigA"/>
    <property type="match status" value="1"/>
</dbReference>
<dbReference type="NCBIfam" id="TIGR02393">
    <property type="entry name" value="RpoD_Cterm"/>
    <property type="match status" value="1"/>
</dbReference>
<dbReference type="InterPro" id="IPR013325">
    <property type="entry name" value="RNA_pol_sigma_r2"/>
</dbReference>
<evidence type="ECO:0000256" key="3">
    <source>
        <dbReference type="ARBA" id="ARBA00023082"/>
    </source>
</evidence>
<dbReference type="GO" id="GO:0006352">
    <property type="term" value="P:DNA-templated transcription initiation"/>
    <property type="evidence" value="ECO:0007669"/>
    <property type="project" value="UniProtKB-UniRule"/>
</dbReference>
<dbReference type="Pfam" id="PF04545">
    <property type="entry name" value="Sigma70_r4"/>
    <property type="match status" value="1"/>
</dbReference>
<feature type="region of interest" description="Sigma-70 factor domain-4" evidence="6">
    <location>
        <begin position="276"/>
        <end position="329"/>
    </location>
</feature>
<comment type="function">
    <text evidence="6">Sigma factors are initiation factors that promote the attachment of RNA polymerase to specific initiation sites and are then released. This sigma factor is the primary sigma factor during exponential growth.</text>
</comment>
<dbReference type="InterPro" id="IPR009042">
    <property type="entry name" value="RNA_pol_sigma70_r1_2"/>
</dbReference>
<comment type="subunit">
    <text evidence="6">Interacts transiently with the RNA polymerase catalytic core.</text>
</comment>
<evidence type="ECO:0000256" key="1">
    <source>
        <dbReference type="ARBA" id="ARBA00022490"/>
    </source>
</evidence>
<protein>
    <recommendedName>
        <fullName evidence="6">RNA polymerase sigma factor SigA</fullName>
    </recommendedName>
</protein>
<dbReference type="InterPro" id="IPR007630">
    <property type="entry name" value="RNA_pol_sigma70_r4"/>
</dbReference>
<evidence type="ECO:0000313" key="8">
    <source>
        <dbReference type="EMBL" id="MBN8659789.1"/>
    </source>
</evidence>
<evidence type="ECO:0000256" key="4">
    <source>
        <dbReference type="ARBA" id="ARBA00023125"/>
    </source>
</evidence>
<keyword evidence="4 6" id="KW-0238">DNA-binding</keyword>
<dbReference type="NCBIfam" id="TIGR02937">
    <property type="entry name" value="sigma70-ECF"/>
    <property type="match status" value="1"/>
</dbReference>
<proteinExistence type="inferred from homology"/>
<comment type="subcellular location">
    <subcellularLocation>
        <location evidence="6">Cytoplasm</location>
    </subcellularLocation>
</comment>
<dbReference type="InterPro" id="IPR028630">
    <property type="entry name" value="Sigma70_RpoD"/>
</dbReference>
<dbReference type="Pfam" id="PF04542">
    <property type="entry name" value="Sigma70_r2"/>
    <property type="match status" value="1"/>
</dbReference>
<evidence type="ECO:0000259" key="7">
    <source>
        <dbReference type="PROSITE" id="PS00716"/>
    </source>
</evidence>
<dbReference type="GO" id="GO:0003677">
    <property type="term" value="F:DNA binding"/>
    <property type="evidence" value="ECO:0007669"/>
    <property type="project" value="UniProtKB-UniRule"/>
</dbReference>
<name>A0A8J7P711_9BACT</name>
<gene>
    <name evidence="8" type="primary">rpoD</name>
    <name evidence="6" type="synonym">sigA</name>
    <name evidence="8" type="ORF">J0M35_05465</name>
</gene>
<evidence type="ECO:0000256" key="5">
    <source>
        <dbReference type="ARBA" id="ARBA00023163"/>
    </source>
</evidence>